<dbReference type="EMBL" id="CP003653">
    <property type="protein sequence ID" value="AFZ36330.1"/>
    <property type="molecule type" value="Genomic_DNA"/>
</dbReference>
<dbReference type="InterPro" id="IPR001173">
    <property type="entry name" value="Glyco_trans_2-like"/>
</dbReference>
<dbReference type="Pfam" id="PF00535">
    <property type="entry name" value="Glycos_transf_2"/>
    <property type="match status" value="1"/>
</dbReference>
<organism evidence="3 4">
    <name type="scientific">Stanieria cyanosphaera (strain ATCC 29371 / PCC 7437)</name>
    <dbReference type="NCBI Taxonomy" id="111780"/>
    <lineage>
        <taxon>Bacteria</taxon>
        <taxon>Bacillati</taxon>
        <taxon>Cyanobacteriota</taxon>
        <taxon>Cyanophyceae</taxon>
        <taxon>Pleurocapsales</taxon>
        <taxon>Dermocarpellaceae</taxon>
        <taxon>Stanieria</taxon>
    </lineage>
</organism>
<evidence type="ECO:0000313" key="4">
    <source>
        <dbReference type="Proteomes" id="UP000010473"/>
    </source>
</evidence>
<reference evidence="4" key="1">
    <citation type="journal article" date="2013" name="Proc. Natl. Acad. Sci. U.S.A.">
        <title>Improving the coverage of the cyanobacterial phylum using diversity-driven genome sequencing.</title>
        <authorList>
            <person name="Shih P.M."/>
            <person name="Wu D."/>
            <person name="Latifi A."/>
            <person name="Axen S.D."/>
            <person name="Fewer D.P."/>
            <person name="Talla E."/>
            <person name="Calteau A."/>
            <person name="Cai F."/>
            <person name="Tandeau de Marsac N."/>
            <person name="Rippka R."/>
            <person name="Herdman M."/>
            <person name="Sivonen K."/>
            <person name="Coursin T."/>
            <person name="Laurent T."/>
            <person name="Goodwin L."/>
            <person name="Nolan M."/>
            <person name="Davenport K.W."/>
            <person name="Han C.S."/>
            <person name="Rubin E.M."/>
            <person name="Eisen J.A."/>
            <person name="Woyke T."/>
            <person name="Gugger M."/>
            <person name="Kerfeld C.A."/>
        </authorList>
    </citation>
    <scope>NUCLEOTIDE SEQUENCE [LARGE SCALE GENOMIC DNA]</scope>
    <source>
        <strain evidence="4">ATCC 29371 / PCC 7437</strain>
    </source>
</reference>
<dbReference type="PATRIC" id="fig|111780.3.peg.2923"/>
<proteinExistence type="predicted"/>
<dbReference type="HOGENOM" id="CLU_023845_5_0_3"/>
<dbReference type="Proteomes" id="UP000010473">
    <property type="component" value="Chromosome"/>
</dbReference>
<dbReference type="STRING" id="111780.Sta7437_2807"/>
<dbReference type="PANTHER" id="PTHR43685">
    <property type="entry name" value="GLYCOSYLTRANSFERASE"/>
    <property type="match status" value="1"/>
</dbReference>
<feature type="domain" description="Glycosyltransferase 2-like" evidence="2">
    <location>
        <begin position="11"/>
        <end position="158"/>
    </location>
</feature>
<dbReference type="GO" id="GO:0016740">
    <property type="term" value="F:transferase activity"/>
    <property type="evidence" value="ECO:0007669"/>
    <property type="project" value="UniProtKB-KW"/>
</dbReference>
<name>K9XUQ1_STAC7</name>
<keyword evidence="1" id="KW-0472">Membrane</keyword>
<accession>K9XUQ1</accession>
<dbReference type="OrthoDB" id="9806824at2"/>
<evidence type="ECO:0000313" key="3">
    <source>
        <dbReference type="EMBL" id="AFZ36330.1"/>
    </source>
</evidence>
<keyword evidence="1" id="KW-0812">Transmembrane</keyword>
<keyword evidence="3" id="KW-0808">Transferase</keyword>
<dbReference type="KEGG" id="scs:Sta7437_2807"/>
<feature type="transmembrane region" description="Helical" evidence="1">
    <location>
        <begin position="257"/>
        <end position="283"/>
    </location>
</feature>
<dbReference type="SUPFAM" id="SSF53448">
    <property type="entry name" value="Nucleotide-diphospho-sugar transferases"/>
    <property type="match status" value="1"/>
</dbReference>
<keyword evidence="4" id="KW-1185">Reference proteome</keyword>
<evidence type="ECO:0000259" key="2">
    <source>
        <dbReference type="Pfam" id="PF00535"/>
    </source>
</evidence>
<dbReference type="InterPro" id="IPR050834">
    <property type="entry name" value="Glycosyltransf_2"/>
</dbReference>
<dbReference type="Gene3D" id="3.90.550.10">
    <property type="entry name" value="Spore Coat Polysaccharide Biosynthesis Protein SpsA, Chain A"/>
    <property type="match status" value="1"/>
</dbReference>
<dbReference type="PANTHER" id="PTHR43685:SF3">
    <property type="entry name" value="SLR2126 PROTEIN"/>
    <property type="match status" value="1"/>
</dbReference>
<gene>
    <name evidence="3" type="ordered locus">Sta7437_2807</name>
</gene>
<dbReference type="RefSeq" id="WP_015193998.1">
    <property type="nucleotide sequence ID" value="NC_019748.1"/>
</dbReference>
<dbReference type="InterPro" id="IPR029044">
    <property type="entry name" value="Nucleotide-diphossugar_trans"/>
</dbReference>
<protein>
    <submittedName>
        <fullName evidence="3">Glycosyl transferase family 2</fullName>
    </submittedName>
</protein>
<dbReference type="eggNOG" id="COG1216">
    <property type="taxonomic scope" value="Bacteria"/>
</dbReference>
<keyword evidence="1" id="KW-1133">Transmembrane helix</keyword>
<evidence type="ECO:0000256" key="1">
    <source>
        <dbReference type="SAM" id="Phobius"/>
    </source>
</evidence>
<dbReference type="AlphaFoldDB" id="K9XUQ1"/>
<sequence>MNVAVKEPVYIIIPIHNRKQISLKCLENLNQCGDLQRYHVVVVDDGSTDGTTEAINCLYPDVIVLPGDGNLWWTGAIKKGMEYSYQQGAEYFIWLNDDTLSNKGAIQSLVSVCSLSPNKIVSGQCYATTELKMPTYGGQRKKGLSLNLLYAPQTEVIKCDCMSGNFVCLPRSIIEKIDFPPNEKFPHCLADIVYTWEAKKAGYQLEVLGCAIAVCEFNPLFEGWSSNPIPMKEHWKIINSPKSNLYPPAYWFYSQTFYGWMGIIIFIQGYFRLLLFTIARLILPLYFLKKLKICKNKIITNYKKKLNEQ</sequence>